<feature type="transmembrane region" description="Helical" evidence="15">
    <location>
        <begin position="412"/>
        <end position="430"/>
    </location>
</feature>
<keyword evidence="4" id="KW-0633">Potassium transport</keyword>
<keyword evidence="9" id="KW-0915">Sodium</keyword>
<dbReference type="GO" id="GO:1990573">
    <property type="term" value="P:potassium ion import across plasma membrane"/>
    <property type="evidence" value="ECO:0007669"/>
    <property type="project" value="TreeGrafter"/>
</dbReference>
<feature type="transmembrane region" description="Helical" evidence="15">
    <location>
        <begin position="175"/>
        <end position="195"/>
    </location>
</feature>
<proteinExistence type="inferred from homology"/>
<evidence type="ECO:0000256" key="7">
    <source>
        <dbReference type="ARBA" id="ARBA00022958"/>
    </source>
</evidence>
<feature type="transmembrane region" description="Helical" evidence="15">
    <location>
        <begin position="248"/>
        <end position="271"/>
    </location>
</feature>
<evidence type="ECO:0000256" key="10">
    <source>
        <dbReference type="ARBA" id="ARBA00023065"/>
    </source>
</evidence>
<sequence length="1117" mass="123597">MSRLHHDVFLHHIIPENYVAEPKYDWVYYDKRAKAIISQDKFPVVNSQPEEQWRTAVESENKKNGIHTGASIITRPLRSSAETAERGDAVVGSQPDTWLHDAGWRRKRSLAQLTREALPRMENYRNSKRALKRPSLGELHGDNLITEEDEQRQHQRETKSPTPVVGIKLGWIQGVLIPCLLNIWGVMLFLRISWVVSQAGIGLSLLIIALSAIVCVITTLSMSAICTNGEVKGGGIYYIISRSLGPEFGASVGIIFAFANAVAASMNTIGFCDSMNDLLMTQGVKIIDNGPNDVRIVGTIALILMCIICAVGMDWESKAQNFLIAIIVVAMVDFMVGTFMGPNGVEEFSKGFVGLSASVFDSNLGPDFRYSENLDQNFFTVFAIFFPSVTGIQAGANISGDLKDPASAIPKGTLLALLISMVSYALMVLISGGGALRDASGNITDILSINGTVTDYSAISNCVNSTLGCKYGLHNSYSVMQLMSAWGPLIYGGCWAATLSTALTNLLSVPRLIQALGVDRIYPGLIFFAKPYGKHGEPYRGYVLTFFVSLIFLLIADLNTIAPLISNFYLASYALINFCTFHAALVRPLGWRPTFRYYNVWVSLLGFLMCVAIMLLISWVMSLVTFAIFFTLYLIVHYRKPDVNWGSSTQAQMYKTALASAHSLARTGEHVKNYWPQLLVLAGRPQHRPALVDLAHLLTKAGSLMIVGDISPTKMSYKERARVARAADEWLRGRKVRAFYSAVSGYGFEEGARALMQAAGVGRLAPNVLLMGYKADWATAPAQDLVSYFNVLHTAFETRLAVAMVRVSGGLDFSAVAGEEAPASRGLTATSGSSAELRVRATAPHILHADSDLDLRALHPDSQPSSRHNLNLLTLTTSRSFTISEKSDKEKDKEREKKKDKKPIDFHKQIIYKSSSGLEVSNDQLSQMSIFQRKQEAGTVDVWWLYDDGGLTMLLPYILSQRSSWASCKLRVFALANRHHELELEERNMANLLAKFRIDYSSLTMVQDITEPPQPETKQLFDDIIKSFVGDNAREDCRISESELSTLAEKTSRQLRLRELLLANSQEARLVVMSLPMPRKGSISAPLYMAWLEVMSRGLPPMLFVRGNHTSVLTFYS</sequence>
<reference evidence="18 19" key="1">
    <citation type="journal article" date="2015" name="Nat. Commun.">
        <title>Outbred genome sequencing and CRISPR/Cas9 gene editing in butterflies.</title>
        <authorList>
            <person name="Li X."/>
            <person name="Fan D."/>
            <person name="Zhang W."/>
            <person name="Liu G."/>
            <person name="Zhang L."/>
            <person name="Zhao L."/>
            <person name="Fang X."/>
            <person name="Chen L."/>
            <person name="Dong Y."/>
            <person name="Chen Y."/>
            <person name="Ding Y."/>
            <person name="Zhao R."/>
            <person name="Feng M."/>
            <person name="Zhu Y."/>
            <person name="Feng Y."/>
            <person name="Jiang X."/>
            <person name="Zhu D."/>
            <person name="Xiang H."/>
            <person name="Feng X."/>
            <person name="Li S."/>
            <person name="Wang J."/>
            <person name="Zhang G."/>
            <person name="Kronforst M.R."/>
            <person name="Wang W."/>
        </authorList>
    </citation>
    <scope>NUCLEOTIDE SEQUENCE [LARGE SCALE GENOMIC DNA]</scope>
    <source>
        <strain evidence="18">Ya'a_city_454_Px</strain>
        <tissue evidence="18">Whole body</tissue>
    </source>
</reference>
<dbReference type="GO" id="GO:0006884">
    <property type="term" value="P:cell volume homeostasis"/>
    <property type="evidence" value="ECO:0007669"/>
    <property type="project" value="TreeGrafter"/>
</dbReference>
<feature type="transmembrane region" description="Helical" evidence="15">
    <location>
        <begin position="542"/>
        <end position="562"/>
    </location>
</feature>
<gene>
    <name evidence="18" type="ORF">RR46_02565</name>
</gene>
<dbReference type="InterPro" id="IPR018491">
    <property type="entry name" value="SLC12_C"/>
</dbReference>
<feature type="transmembrane region" description="Helical" evidence="15">
    <location>
        <begin position="378"/>
        <end position="400"/>
    </location>
</feature>
<dbReference type="InterPro" id="IPR004842">
    <property type="entry name" value="SLC12A_fam"/>
</dbReference>
<evidence type="ECO:0000256" key="1">
    <source>
        <dbReference type="ARBA" id="ARBA00004141"/>
    </source>
</evidence>
<keyword evidence="19" id="KW-1185">Reference proteome</keyword>
<dbReference type="FunFam" id="1.20.1740.10:FF:000022">
    <property type="entry name" value="Bumetanide-sensitive na-k-cl cotransport protein"/>
    <property type="match status" value="1"/>
</dbReference>
<dbReference type="PANTHER" id="PTHR11827">
    <property type="entry name" value="SOLUTE CARRIER FAMILY 12, CATION COTRANSPORTERS"/>
    <property type="match status" value="1"/>
</dbReference>
<feature type="transmembrane region" description="Helical" evidence="15">
    <location>
        <begin position="485"/>
        <end position="507"/>
    </location>
</feature>
<evidence type="ECO:0000256" key="15">
    <source>
        <dbReference type="SAM" id="Phobius"/>
    </source>
</evidence>
<feature type="transmembrane region" description="Helical" evidence="15">
    <location>
        <begin position="201"/>
        <end position="227"/>
    </location>
</feature>
<keyword evidence="14" id="KW-0868">Chloride</keyword>
<keyword evidence="5 15" id="KW-0812">Transmembrane</keyword>
<comment type="similarity">
    <text evidence="2">Belongs to the SLC12A transporter family.</text>
</comment>
<evidence type="ECO:0000259" key="17">
    <source>
        <dbReference type="Pfam" id="PF03522"/>
    </source>
</evidence>
<dbReference type="Proteomes" id="UP000053268">
    <property type="component" value="Unassembled WGS sequence"/>
</dbReference>
<dbReference type="InterPro" id="IPR002443">
    <property type="entry name" value="SLC12A1/SLC12A2"/>
</dbReference>
<dbReference type="NCBIfam" id="TIGR00930">
    <property type="entry name" value="2a30"/>
    <property type="match status" value="1"/>
</dbReference>
<evidence type="ECO:0000259" key="16">
    <source>
        <dbReference type="Pfam" id="PF00324"/>
    </source>
</evidence>
<evidence type="ECO:0000256" key="9">
    <source>
        <dbReference type="ARBA" id="ARBA00023053"/>
    </source>
</evidence>
<evidence type="ECO:0000256" key="6">
    <source>
        <dbReference type="ARBA" id="ARBA00022847"/>
    </source>
</evidence>
<keyword evidence="12" id="KW-0325">Glycoprotein</keyword>
<keyword evidence="13" id="KW-0739">Sodium transport</keyword>
<evidence type="ECO:0000256" key="2">
    <source>
        <dbReference type="ARBA" id="ARBA00010593"/>
    </source>
</evidence>
<dbReference type="GO" id="GO:0055064">
    <property type="term" value="P:chloride ion homeostasis"/>
    <property type="evidence" value="ECO:0007669"/>
    <property type="project" value="TreeGrafter"/>
</dbReference>
<keyword evidence="8 15" id="KW-1133">Transmembrane helix</keyword>
<evidence type="ECO:0000256" key="3">
    <source>
        <dbReference type="ARBA" id="ARBA00022448"/>
    </source>
</evidence>
<keyword evidence="7" id="KW-0630">Potassium</keyword>
<dbReference type="STRING" id="66420.A0A194Q284"/>
<keyword evidence="3" id="KW-0813">Transport</keyword>
<dbReference type="GO" id="GO:0055075">
    <property type="term" value="P:potassium ion homeostasis"/>
    <property type="evidence" value="ECO:0007669"/>
    <property type="project" value="TreeGrafter"/>
</dbReference>
<evidence type="ECO:0000256" key="4">
    <source>
        <dbReference type="ARBA" id="ARBA00022538"/>
    </source>
</evidence>
<evidence type="ECO:0000256" key="5">
    <source>
        <dbReference type="ARBA" id="ARBA00022692"/>
    </source>
</evidence>
<dbReference type="GO" id="GO:0055078">
    <property type="term" value="P:sodium ion homeostasis"/>
    <property type="evidence" value="ECO:0007669"/>
    <property type="project" value="TreeGrafter"/>
</dbReference>
<dbReference type="GO" id="GO:0016020">
    <property type="term" value="C:membrane"/>
    <property type="evidence" value="ECO:0007669"/>
    <property type="project" value="UniProtKB-SubCell"/>
</dbReference>
<dbReference type="Pfam" id="PF03522">
    <property type="entry name" value="SLC12"/>
    <property type="match status" value="1"/>
</dbReference>
<keyword evidence="6" id="KW-0769">Symport</keyword>
<feature type="transmembrane region" description="Helical" evidence="15">
    <location>
        <begin position="568"/>
        <end position="589"/>
    </location>
</feature>
<feature type="transmembrane region" description="Helical" evidence="15">
    <location>
        <begin position="322"/>
        <end position="340"/>
    </location>
</feature>
<feature type="transmembrane region" description="Helical" evidence="15">
    <location>
        <begin position="296"/>
        <end position="315"/>
    </location>
</feature>
<name>A0A194Q284_PAPXU</name>
<keyword evidence="10" id="KW-0406">Ion transport</keyword>
<comment type="subcellular location">
    <subcellularLocation>
        <location evidence="1">Membrane</location>
        <topology evidence="1">Multi-pass membrane protein</topology>
    </subcellularLocation>
</comment>
<evidence type="ECO:0000256" key="13">
    <source>
        <dbReference type="ARBA" id="ARBA00023201"/>
    </source>
</evidence>
<dbReference type="GO" id="GO:0008511">
    <property type="term" value="F:sodium:potassium:chloride symporter activity"/>
    <property type="evidence" value="ECO:0007669"/>
    <property type="project" value="TreeGrafter"/>
</dbReference>
<dbReference type="PRINTS" id="PR01207">
    <property type="entry name" value="NAKCLTRNSPRT"/>
</dbReference>
<dbReference type="Pfam" id="PF00324">
    <property type="entry name" value="AA_permease"/>
    <property type="match status" value="1"/>
</dbReference>
<dbReference type="InterPro" id="IPR004841">
    <property type="entry name" value="AA-permease/SLC12A_dom"/>
</dbReference>
<protein>
    <submittedName>
        <fullName evidence="18">Bumetanide-sensitive sodium-(Potassium)-chloride cotransporter</fullName>
    </submittedName>
</protein>
<dbReference type="Gene3D" id="1.20.1740.10">
    <property type="entry name" value="Amino acid/polyamine transporter I"/>
    <property type="match status" value="1"/>
</dbReference>
<organism evidence="18 19">
    <name type="scientific">Papilio xuthus</name>
    <name type="common">Asian swallowtail butterfly</name>
    <dbReference type="NCBI Taxonomy" id="66420"/>
    <lineage>
        <taxon>Eukaryota</taxon>
        <taxon>Metazoa</taxon>
        <taxon>Ecdysozoa</taxon>
        <taxon>Arthropoda</taxon>
        <taxon>Hexapoda</taxon>
        <taxon>Insecta</taxon>
        <taxon>Pterygota</taxon>
        <taxon>Neoptera</taxon>
        <taxon>Endopterygota</taxon>
        <taxon>Lepidoptera</taxon>
        <taxon>Glossata</taxon>
        <taxon>Ditrysia</taxon>
        <taxon>Papilionoidea</taxon>
        <taxon>Papilionidae</taxon>
        <taxon>Papilioninae</taxon>
        <taxon>Papilio</taxon>
    </lineage>
</organism>
<evidence type="ECO:0000256" key="11">
    <source>
        <dbReference type="ARBA" id="ARBA00023136"/>
    </source>
</evidence>
<feature type="transmembrane region" description="Helical" evidence="15">
    <location>
        <begin position="601"/>
        <end position="634"/>
    </location>
</feature>
<keyword evidence="11 15" id="KW-0472">Membrane</keyword>
<evidence type="ECO:0000256" key="14">
    <source>
        <dbReference type="ARBA" id="ARBA00023214"/>
    </source>
</evidence>
<evidence type="ECO:0000313" key="18">
    <source>
        <dbReference type="EMBL" id="KPI99651.1"/>
    </source>
</evidence>
<evidence type="ECO:0000256" key="8">
    <source>
        <dbReference type="ARBA" id="ARBA00022989"/>
    </source>
</evidence>
<feature type="domain" description="SLC12A transporter C-terminal" evidence="17">
    <location>
        <begin position="688"/>
        <end position="1117"/>
    </location>
</feature>
<evidence type="ECO:0000313" key="19">
    <source>
        <dbReference type="Proteomes" id="UP000053268"/>
    </source>
</evidence>
<dbReference type="AlphaFoldDB" id="A0A194Q284"/>
<accession>A0A194Q284</accession>
<feature type="domain" description="Amino acid permease/ SLC12A" evidence="16">
    <location>
        <begin position="174"/>
        <end position="679"/>
    </location>
</feature>
<dbReference type="PANTHER" id="PTHR11827:SF48">
    <property type="entry name" value="GH09711P"/>
    <property type="match status" value="1"/>
</dbReference>
<dbReference type="EMBL" id="KQ459564">
    <property type="protein sequence ID" value="KPI99651.1"/>
    <property type="molecule type" value="Genomic_DNA"/>
</dbReference>
<evidence type="ECO:0000256" key="12">
    <source>
        <dbReference type="ARBA" id="ARBA00023180"/>
    </source>
</evidence>